<protein>
    <submittedName>
        <fullName evidence="4">Transposon TX1 uncharacterized 82 kDa protein</fullName>
    </submittedName>
</protein>
<dbReference type="Proteomes" id="UP000830375">
    <property type="component" value="Unassembled WGS sequence"/>
</dbReference>
<dbReference type="InterPro" id="IPR001878">
    <property type="entry name" value="Znf_CCHC"/>
</dbReference>
<keyword evidence="1" id="KW-0862">Zinc</keyword>
<keyword evidence="5" id="KW-1185">Reference proteome</keyword>
<feature type="region of interest" description="Disordered" evidence="2">
    <location>
        <begin position="272"/>
        <end position="328"/>
    </location>
</feature>
<feature type="domain" description="CCHC-type" evidence="3">
    <location>
        <begin position="175"/>
        <end position="191"/>
    </location>
</feature>
<evidence type="ECO:0000256" key="2">
    <source>
        <dbReference type="SAM" id="MobiDB-lite"/>
    </source>
</evidence>
<feature type="compositionally biased region" description="Acidic residues" evidence="2">
    <location>
        <begin position="311"/>
        <end position="321"/>
    </location>
</feature>
<organism evidence="4 5">
    <name type="scientific">Labeo rohita</name>
    <name type="common">Indian major carp</name>
    <name type="synonym">Cyprinus rohita</name>
    <dbReference type="NCBI Taxonomy" id="84645"/>
    <lineage>
        <taxon>Eukaryota</taxon>
        <taxon>Metazoa</taxon>
        <taxon>Chordata</taxon>
        <taxon>Craniata</taxon>
        <taxon>Vertebrata</taxon>
        <taxon>Euteleostomi</taxon>
        <taxon>Actinopterygii</taxon>
        <taxon>Neopterygii</taxon>
        <taxon>Teleostei</taxon>
        <taxon>Ostariophysi</taxon>
        <taxon>Cypriniformes</taxon>
        <taxon>Cyprinidae</taxon>
        <taxon>Labeoninae</taxon>
        <taxon>Labeonini</taxon>
        <taxon>Labeo</taxon>
    </lineage>
</organism>
<name>A0ABQ8L937_LABRO</name>
<comment type="caution">
    <text evidence="4">The sequence shown here is derived from an EMBL/GenBank/DDBJ whole genome shotgun (WGS) entry which is preliminary data.</text>
</comment>
<evidence type="ECO:0000313" key="4">
    <source>
        <dbReference type="EMBL" id="KAI2647208.1"/>
    </source>
</evidence>
<gene>
    <name evidence="4" type="ORF">H4Q32_025368</name>
</gene>
<evidence type="ECO:0000259" key="3">
    <source>
        <dbReference type="PROSITE" id="PS50158"/>
    </source>
</evidence>
<sequence>MASSERVSLDRLSRRHGIKRAPVTNVSVEQCVLAVGQVVGFDSVLSASRMNSAVVVFLDSVEKVNSIVQSGVVIQDTLTPVMPLLQPAKKVILSNVPPFIKDELLIAELSRHGKIVSQMKKIPLGCKSPLLKHVVCFRRQVYMVLKNDAEDLNVTFKFRIDGFDYVVFATSDTMKCFRCGKQDHIRSACSEKINDVERVNNEELGETAVAGTSAAVAGEDMYTDDVRVEVVETEVVEEKVNDRVTGAGILHEDVSAVVESIVTEESLDTEMMRDEALFKTPSTKRKRPRKSPKPKSTCQGIEESVNKSDDTECSTLEDSDGEAAVSRNRQDHQGVYTFGKIRSFLQKTKNMKNVQVEDFFPDRKLFIDSVTMMMRGDGEEHFTAQEVFRLKKFVSKMKLKQKTEDGFKTT</sequence>
<keyword evidence="1" id="KW-0863">Zinc-finger</keyword>
<reference evidence="4 5" key="1">
    <citation type="submission" date="2022-01" db="EMBL/GenBank/DDBJ databases">
        <title>A high-quality chromosome-level genome assembly of rohu carp, Labeo rohita.</title>
        <authorList>
            <person name="Arick M.A. II"/>
            <person name="Hsu C.-Y."/>
            <person name="Magbanua Z."/>
            <person name="Pechanova O."/>
            <person name="Grover C."/>
            <person name="Miller E."/>
            <person name="Thrash A."/>
            <person name="Ezzel L."/>
            <person name="Alam S."/>
            <person name="Benzie J."/>
            <person name="Hamilton M."/>
            <person name="Karsi A."/>
            <person name="Lawrence M.L."/>
            <person name="Peterson D.G."/>
        </authorList>
    </citation>
    <scope>NUCLEOTIDE SEQUENCE [LARGE SCALE GENOMIC DNA]</scope>
    <source>
        <strain evidence="5">BAU-BD-2019</strain>
        <tissue evidence="4">Blood</tissue>
    </source>
</reference>
<proteinExistence type="predicted"/>
<dbReference type="EMBL" id="JACTAM010000514">
    <property type="protein sequence ID" value="KAI2647208.1"/>
    <property type="molecule type" value="Genomic_DNA"/>
</dbReference>
<accession>A0ABQ8L937</accession>
<evidence type="ECO:0000313" key="5">
    <source>
        <dbReference type="Proteomes" id="UP000830375"/>
    </source>
</evidence>
<evidence type="ECO:0000256" key="1">
    <source>
        <dbReference type="PROSITE-ProRule" id="PRU00047"/>
    </source>
</evidence>
<dbReference type="PROSITE" id="PS50158">
    <property type="entry name" value="ZF_CCHC"/>
    <property type="match status" value="1"/>
</dbReference>
<keyword evidence="1" id="KW-0479">Metal-binding</keyword>
<feature type="compositionally biased region" description="Basic residues" evidence="2">
    <location>
        <begin position="282"/>
        <end position="293"/>
    </location>
</feature>